<keyword evidence="4" id="KW-0539">Nucleus</keyword>
<dbReference type="Pfam" id="PF07540">
    <property type="entry name" value="NOC3p"/>
    <property type="match status" value="1"/>
</dbReference>
<dbReference type="GO" id="GO:0042254">
    <property type="term" value="P:ribosome biogenesis"/>
    <property type="evidence" value="ECO:0007669"/>
    <property type="project" value="UniProtKB-KW"/>
</dbReference>
<dbReference type="InterPro" id="IPR011501">
    <property type="entry name" value="Noc3_N"/>
</dbReference>
<dbReference type="InterPro" id="IPR016903">
    <property type="entry name" value="Nucleolar_cplx-assoc_3"/>
</dbReference>
<protein>
    <recommendedName>
        <fullName evidence="5">Nucleolar complex-associated protein 3</fullName>
    </recommendedName>
</protein>
<comment type="similarity">
    <text evidence="2 5">Belongs to the CBF/MAK21 family.</text>
</comment>
<reference evidence="11" key="1">
    <citation type="submission" date="2019-03" db="EMBL/GenBank/DDBJ databases">
        <title>Snf2 controls pulcherriminic acid biosynthesis and connects pigmentation and antifungal activity of the yeast Metschnikowia pulcherrima.</title>
        <authorList>
            <person name="Gore-Lloyd D."/>
            <person name="Sumann I."/>
            <person name="Brachmann A.O."/>
            <person name="Schneeberger K."/>
            <person name="Ortiz-Merino R.A."/>
            <person name="Moreno-Beltran M."/>
            <person name="Schlaefli M."/>
            <person name="Kirner P."/>
            <person name="Santos Kron A."/>
            <person name="Wolfe K.H."/>
            <person name="Piel J."/>
            <person name="Ahrens C.H."/>
            <person name="Henk D."/>
            <person name="Freimoser F.M."/>
        </authorList>
    </citation>
    <scope>NUCLEOTIDE SEQUENCE [LARGE SCALE GENOMIC DNA]</scope>
    <source>
        <strain evidence="11">APC 1.2</strain>
    </source>
</reference>
<dbReference type="EMBL" id="CP034456">
    <property type="protein sequence ID" value="QBM85752.1"/>
    <property type="molecule type" value="Genomic_DNA"/>
</dbReference>
<dbReference type="AlphaFoldDB" id="A0A4P6XE21"/>
<feature type="compositionally biased region" description="Acidic residues" evidence="7">
    <location>
        <begin position="94"/>
        <end position="104"/>
    </location>
</feature>
<dbReference type="PANTHER" id="PTHR14428:SF5">
    <property type="entry name" value="NUCLEOLAR COMPLEX PROTEIN 3 HOMOLOG"/>
    <property type="match status" value="1"/>
</dbReference>
<evidence type="ECO:0000256" key="6">
    <source>
        <dbReference type="SAM" id="Coils"/>
    </source>
</evidence>
<keyword evidence="5" id="KW-0690">Ribosome biogenesis</keyword>
<gene>
    <name evidence="10" type="primary">MPUL0A03770</name>
    <name evidence="10" type="ORF">METSCH_A03770</name>
</gene>
<dbReference type="PANTHER" id="PTHR14428">
    <property type="entry name" value="NUCLEOLAR COMPLEX PROTEIN 3"/>
    <property type="match status" value="1"/>
</dbReference>
<accession>A0A4P6XE21</accession>
<dbReference type="STRING" id="2163413.A0A4P6XE21"/>
<sequence>MRYLYIPDRNFTEMGKRKTDAFERRQKKARSELDRLLDGSVFAKNKSKTDDWEDSEQDYERAPRTLNIDTSVDALPIKRAGKVERVVRAAVETKEDEAESEDEKAPEIVQPEPKPKTEPKEQLTPMQKLQKIKAEVAQYALALMEDPEENIDSLGKLRRLTELDNVATTQLAILALVPVFKSLAPGYKIRPLTEAENRERVTKEIARLRRFEQNLVVHYRDYVSLLTRLARVSASNSQNSNKVTPLQIRLGEIATKAACELCLSSLRYFNYRDELFTIPIRRLNRKPTAAADLQVFMRCVRTLETLLKDDRDHGSITFDVTRIMCKVIRDKKFRVDEAVVNIFLSLSLLDDYDPNGNKPEVTKVKKKNRVHLSKKQKKMRKELKEIDEEMRVAEQAVTAQERERFQAQTLKLALTLYLEILKAGSLEIDENAPAKLLTAAVMEGLSRFGQMSNFDLLGDFLEVLKETMTNLVEERTLQTQKYGIELDDDTGGVFSAHDVRKLLLCITAAFTLVLNHGEIGRLPISFDLLKFVLTLYMMIADVSISPDLEFSHKSLRLADPLLESNEADKPAVNVSTNAELLLKSLDMVFFRLRNGSLARAMPFTKRLYIASLHAPEKTAIASLKFVAKIINKYGDGLKGLWSTEENISGEGNYILGFEKPGMEVDLERSNVGSAVLWENVLLDKHYSGIIRDGSRSLMKNSKDTNTKR</sequence>
<feature type="region of interest" description="Disordered" evidence="7">
    <location>
        <begin position="92"/>
        <end position="125"/>
    </location>
</feature>
<dbReference type="GO" id="GO:0005730">
    <property type="term" value="C:nucleolus"/>
    <property type="evidence" value="ECO:0007669"/>
    <property type="project" value="UniProtKB-SubCell"/>
</dbReference>
<keyword evidence="11" id="KW-1185">Reference proteome</keyword>
<feature type="coiled-coil region" evidence="6">
    <location>
        <begin position="369"/>
        <end position="403"/>
    </location>
</feature>
<evidence type="ECO:0000313" key="10">
    <source>
        <dbReference type="EMBL" id="QBM85752.1"/>
    </source>
</evidence>
<evidence type="ECO:0000256" key="2">
    <source>
        <dbReference type="ARBA" id="ARBA00007797"/>
    </source>
</evidence>
<evidence type="ECO:0000313" key="11">
    <source>
        <dbReference type="Proteomes" id="UP000292447"/>
    </source>
</evidence>
<dbReference type="Pfam" id="PF03914">
    <property type="entry name" value="CBF"/>
    <property type="match status" value="1"/>
</dbReference>
<feature type="region of interest" description="Disordered" evidence="7">
    <location>
        <begin position="44"/>
        <end position="63"/>
    </location>
</feature>
<keyword evidence="3 6" id="KW-0175">Coiled coil</keyword>
<dbReference type="InterPro" id="IPR005612">
    <property type="entry name" value="CCAAT-binding_factor"/>
</dbReference>
<dbReference type="PIRSF" id="PIRSF028977">
    <property type="entry name" value="Nucleolar_complex_p3"/>
    <property type="match status" value="1"/>
</dbReference>
<dbReference type="GO" id="GO:0003682">
    <property type="term" value="F:chromatin binding"/>
    <property type="evidence" value="ECO:0007669"/>
    <property type="project" value="TreeGrafter"/>
</dbReference>
<proteinExistence type="inferred from homology"/>
<name>A0A4P6XE21_9ASCO</name>
<evidence type="ECO:0000256" key="4">
    <source>
        <dbReference type="ARBA" id="ARBA00023242"/>
    </source>
</evidence>
<organism evidence="10 11">
    <name type="scientific">Metschnikowia aff. pulcherrima</name>
    <dbReference type="NCBI Taxonomy" id="2163413"/>
    <lineage>
        <taxon>Eukaryota</taxon>
        <taxon>Fungi</taxon>
        <taxon>Dikarya</taxon>
        <taxon>Ascomycota</taxon>
        <taxon>Saccharomycotina</taxon>
        <taxon>Pichiomycetes</taxon>
        <taxon>Metschnikowiaceae</taxon>
        <taxon>Metschnikowia</taxon>
    </lineage>
</organism>
<evidence type="ECO:0000259" key="8">
    <source>
        <dbReference type="Pfam" id="PF03914"/>
    </source>
</evidence>
<evidence type="ECO:0000256" key="3">
    <source>
        <dbReference type="ARBA" id="ARBA00023054"/>
    </source>
</evidence>
<dbReference type="Proteomes" id="UP000292447">
    <property type="component" value="Chromosome I"/>
</dbReference>
<evidence type="ECO:0000256" key="5">
    <source>
        <dbReference type="PIRNR" id="PIRNR028977"/>
    </source>
</evidence>
<evidence type="ECO:0000256" key="1">
    <source>
        <dbReference type="ARBA" id="ARBA00004604"/>
    </source>
</evidence>
<feature type="domain" description="CCAAT-binding factor" evidence="8">
    <location>
        <begin position="503"/>
        <end position="687"/>
    </location>
</feature>
<evidence type="ECO:0000256" key="7">
    <source>
        <dbReference type="SAM" id="MobiDB-lite"/>
    </source>
</evidence>
<comment type="subcellular location">
    <subcellularLocation>
        <location evidence="1 5">Nucleus</location>
        <location evidence="1 5">Nucleolus</location>
    </subcellularLocation>
</comment>
<evidence type="ECO:0000259" key="9">
    <source>
        <dbReference type="Pfam" id="PF07540"/>
    </source>
</evidence>
<feature type="domain" description="Nucleolar complex-associated protein 3 N-terminal" evidence="9">
    <location>
        <begin position="132"/>
        <end position="222"/>
    </location>
</feature>
<dbReference type="GO" id="GO:0006270">
    <property type="term" value="P:DNA replication initiation"/>
    <property type="evidence" value="ECO:0007669"/>
    <property type="project" value="TreeGrafter"/>
</dbReference>
<comment type="function">
    <text evidence="5">Required for synthesis of 60S ribosomal subunits and the transport of pre-ribosomes from the nucleoplasm to the cytoplasm.</text>
</comment>